<name>A0ABS5ADW0_9PSEU</name>
<feature type="domain" description="Glycoside hydrolase family 2 immunoglobulin-like beta-sandwich" evidence="5">
    <location>
        <begin position="186"/>
        <end position="275"/>
    </location>
</feature>
<proteinExistence type="inferred from homology"/>
<dbReference type="CDD" id="cd23399">
    <property type="entry name" value="beta-trefoil_ABD_ABFB"/>
    <property type="match status" value="1"/>
</dbReference>
<dbReference type="Gene3D" id="2.60.120.260">
    <property type="entry name" value="Galactose-binding domain-like"/>
    <property type="match status" value="1"/>
</dbReference>
<feature type="domain" description="Glycosyl hydrolases family 2 sugar binding" evidence="7">
    <location>
        <begin position="61"/>
        <end position="152"/>
    </location>
</feature>
<evidence type="ECO:0000256" key="2">
    <source>
        <dbReference type="ARBA" id="ARBA00022801"/>
    </source>
</evidence>
<organism evidence="9 10">
    <name type="scientific">Crossiella equi</name>
    <dbReference type="NCBI Taxonomy" id="130796"/>
    <lineage>
        <taxon>Bacteria</taxon>
        <taxon>Bacillati</taxon>
        <taxon>Actinomycetota</taxon>
        <taxon>Actinomycetes</taxon>
        <taxon>Pseudonocardiales</taxon>
        <taxon>Pseudonocardiaceae</taxon>
        <taxon>Crossiella</taxon>
    </lineage>
</organism>
<dbReference type="Pfam" id="PF02837">
    <property type="entry name" value="Glyco_hydro_2_N"/>
    <property type="match status" value="1"/>
</dbReference>
<dbReference type="SUPFAM" id="SSF51445">
    <property type="entry name" value="(Trans)glycosidases"/>
    <property type="match status" value="1"/>
</dbReference>
<reference evidence="9 10" key="1">
    <citation type="submission" date="2021-03" db="EMBL/GenBank/DDBJ databases">
        <title>Sequencing the genomes of 1000 actinobacteria strains.</title>
        <authorList>
            <person name="Klenk H.-P."/>
        </authorList>
    </citation>
    <scope>NUCLEOTIDE SEQUENCE [LARGE SCALE GENOMIC DNA]</scope>
    <source>
        <strain evidence="9 10">DSM 44580</strain>
    </source>
</reference>
<dbReference type="InterPro" id="IPR006102">
    <property type="entry name" value="Ig-like_GH2"/>
</dbReference>
<dbReference type="Pfam" id="PF02836">
    <property type="entry name" value="Glyco_hydro_2_C"/>
    <property type="match status" value="1"/>
</dbReference>
<evidence type="ECO:0000313" key="9">
    <source>
        <dbReference type="EMBL" id="MBP2474776.1"/>
    </source>
</evidence>
<dbReference type="PANTHER" id="PTHR42732:SF2">
    <property type="entry name" value="BETA-MANNOSIDASE"/>
    <property type="match status" value="1"/>
</dbReference>
<dbReference type="RefSeq" id="WP_249044450.1">
    <property type="nucleotide sequence ID" value="NZ_JAGIOO010000001.1"/>
</dbReference>
<dbReference type="InterPro" id="IPR036156">
    <property type="entry name" value="Beta-gal/glucu_dom_sf"/>
</dbReference>
<evidence type="ECO:0000259" key="8">
    <source>
        <dbReference type="Pfam" id="PF05270"/>
    </source>
</evidence>
<dbReference type="PANTHER" id="PTHR42732">
    <property type="entry name" value="BETA-GALACTOSIDASE"/>
    <property type="match status" value="1"/>
</dbReference>
<dbReference type="Pfam" id="PF00703">
    <property type="entry name" value="Glyco_hydro_2"/>
    <property type="match status" value="1"/>
</dbReference>
<dbReference type="Gene3D" id="2.60.40.10">
    <property type="entry name" value="Immunoglobulins"/>
    <property type="match status" value="1"/>
</dbReference>
<dbReference type="InterPro" id="IPR006104">
    <property type="entry name" value="Glyco_hydro_2_N"/>
</dbReference>
<evidence type="ECO:0000256" key="3">
    <source>
        <dbReference type="ARBA" id="ARBA00023295"/>
    </source>
</evidence>
<evidence type="ECO:0000256" key="1">
    <source>
        <dbReference type="ARBA" id="ARBA00007401"/>
    </source>
</evidence>
<dbReference type="InterPro" id="IPR006103">
    <property type="entry name" value="Glyco_hydro_2_cat"/>
</dbReference>
<dbReference type="SUPFAM" id="SSF110221">
    <property type="entry name" value="AbfB domain"/>
    <property type="match status" value="1"/>
</dbReference>
<evidence type="ECO:0000256" key="4">
    <source>
        <dbReference type="SAM" id="MobiDB-lite"/>
    </source>
</evidence>
<dbReference type="InterPro" id="IPR008979">
    <property type="entry name" value="Galactose-bd-like_sf"/>
</dbReference>
<evidence type="ECO:0008006" key="11">
    <source>
        <dbReference type="Google" id="ProtNLM"/>
    </source>
</evidence>
<dbReference type="InterPro" id="IPR007934">
    <property type="entry name" value="AbfB_ABD"/>
</dbReference>
<evidence type="ECO:0000313" key="10">
    <source>
        <dbReference type="Proteomes" id="UP001519363"/>
    </source>
</evidence>
<evidence type="ECO:0000259" key="5">
    <source>
        <dbReference type="Pfam" id="PF00703"/>
    </source>
</evidence>
<gene>
    <name evidence="9" type="ORF">JOF53_003648</name>
</gene>
<accession>A0ABS5ADW0</accession>
<sequence length="721" mass="78576">MPPISTPWTSQVGPENALPEYPRPQLTRAEWLNLNGVWEWEPASAGQAPPVGRRLGRSVLVPFPVESALSGVMESHERMWYRREFQVPAKWAGQRVQLHFGAVDWQAEVWVNGKRVGGHSGGFAAFTFDITSALRAGGNEIVVGVYDPSDSTGNPVGKQTKNPGGVYYTSASGIWQTVWLEPVPEAHVSTVDVTPDVAGGRVLVNVRAGKSAFRAEVVVRASGREVGRVSGRPGQVLAVPIPQARLWSPEDPFLYDLEVRLNGGQDVVGSYFGMRSVGLGTVDGVTRPLLNGKYVYQMGTLDQGYWPDGIYTAPTDEALRFDIQAHKDLGFNTIRKHIKVEPARWYYWADRLGLLVWQDMPAMALHLGSPTPQARANFEVELRAMYEQLRNTTSITQWVVFNESWGAYDAERLASTVKGWDPSRLVNANSGDKCCGGDFLDDHLYVGPGQPRPPADGKAAVLGEYGSIGVMVPGHEWGPGRGVSAEMKPEGEDLEARYLGMLSQVQRLERSRGNSAAIFTQLTDVEFEVNGLYTYDRRVLKVDRERVRAANSALLSGKPVFGAQDTPAGAVSLQVTTPGLTDRYLRHSGGEARTDVVTPQGDPGLKADATWRLRPGLAKPDCLSLESVNFPGEYLRTRGDRVYRTAPDGSAGFPDAATWCARPGLAGDGVSFESHASPGRFLRHYGALGWLADNSGDHVPGNAVGLFGRDSTWRIAPAWAG</sequence>
<dbReference type="InterPro" id="IPR017853">
    <property type="entry name" value="GH"/>
</dbReference>
<evidence type="ECO:0000259" key="6">
    <source>
        <dbReference type="Pfam" id="PF02836"/>
    </source>
</evidence>
<dbReference type="Proteomes" id="UP001519363">
    <property type="component" value="Unassembled WGS sequence"/>
</dbReference>
<keyword evidence="3" id="KW-0326">Glycosidase</keyword>
<dbReference type="InterPro" id="IPR036195">
    <property type="entry name" value="AbfB_ABD_sf"/>
</dbReference>
<dbReference type="SUPFAM" id="SSF49303">
    <property type="entry name" value="beta-Galactosidase/glucuronidase domain"/>
    <property type="match status" value="1"/>
</dbReference>
<dbReference type="InterPro" id="IPR051913">
    <property type="entry name" value="GH2_Domain-Containing"/>
</dbReference>
<dbReference type="InterPro" id="IPR013783">
    <property type="entry name" value="Ig-like_fold"/>
</dbReference>
<dbReference type="Gene3D" id="2.80.10.50">
    <property type="match status" value="1"/>
</dbReference>
<feature type="compositionally biased region" description="Polar residues" evidence="4">
    <location>
        <begin position="1"/>
        <end position="13"/>
    </location>
</feature>
<keyword evidence="10" id="KW-1185">Reference proteome</keyword>
<comment type="similarity">
    <text evidence="1">Belongs to the glycosyl hydrolase 2 family.</text>
</comment>
<feature type="region of interest" description="Disordered" evidence="4">
    <location>
        <begin position="1"/>
        <end position="20"/>
    </location>
</feature>
<protein>
    <recommendedName>
        <fullName evidence="11">Glycoside hydrolase family 2</fullName>
    </recommendedName>
</protein>
<dbReference type="Pfam" id="PF05270">
    <property type="entry name" value="AbfB"/>
    <property type="match status" value="1"/>
</dbReference>
<evidence type="ECO:0000259" key="7">
    <source>
        <dbReference type="Pfam" id="PF02837"/>
    </source>
</evidence>
<feature type="domain" description="Glycoside hydrolase family 2 catalytic" evidence="6">
    <location>
        <begin position="315"/>
        <end position="431"/>
    </location>
</feature>
<comment type="caution">
    <text evidence="9">The sequence shown here is derived from an EMBL/GenBank/DDBJ whole genome shotgun (WGS) entry which is preliminary data.</text>
</comment>
<feature type="domain" description="Alpha-L-arabinofuranosidase B arabinose-binding" evidence="8">
    <location>
        <begin position="574"/>
        <end position="715"/>
    </location>
</feature>
<keyword evidence="2" id="KW-0378">Hydrolase</keyword>
<dbReference type="Gene3D" id="3.20.20.80">
    <property type="entry name" value="Glycosidases"/>
    <property type="match status" value="1"/>
</dbReference>
<dbReference type="EMBL" id="JAGIOO010000001">
    <property type="protein sequence ID" value="MBP2474776.1"/>
    <property type="molecule type" value="Genomic_DNA"/>
</dbReference>
<dbReference type="SUPFAM" id="SSF49785">
    <property type="entry name" value="Galactose-binding domain-like"/>
    <property type="match status" value="1"/>
</dbReference>